<dbReference type="Gene3D" id="1.10.1370.40">
    <property type="match status" value="1"/>
</dbReference>
<keyword evidence="4 7" id="KW-0378">Hydrolase</keyword>
<dbReference type="Proteomes" id="UP000660024">
    <property type="component" value="Unassembled WGS sequence"/>
</dbReference>
<comment type="similarity">
    <text evidence="1 7">Belongs to the peptidase M3 family.</text>
</comment>
<dbReference type="InterPro" id="IPR024079">
    <property type="entry name" value="MetalloPept_cat_dom_sf"/>
</dbReference>
<dbReference type="RefSeq" id="WP_200583731.1">
    <property type="nucleotide sequence ID" value="NZ_JAEHFY010000001.1"/>
</dbReference>
<evidence type="ECO:0000256" key="6">
    <source>
        <dbReference type="ARBA" id="ARBA00023049"/>
    </source>
</evidence>
<dbReference type="InterPro" id="IPR045090">
    <property type="entry name" value="Pept_M3A_M3B"/>
</dbReference>
<evidence type="ECO:0000256" key="3">
    <source>
        <dbReference type="ARBA" id="ARBA00022723"/>
    </source>
</evidence>
<evidence type="ECO:0000259" key="8">
    <source>
        <dbReference type="Pfam" id="PF01432"/>
    </source>
</evidence>
<dbReference type="InterPro" id="IPR001567">
    <property type="entry name" value="Pept_M3A_M3B_dom"/>
</dbReference>
<organism evidence="9 10">
    <name type="scientific">Pedobacter segetis</name>
    <dbReference type="NCBI Taxonomy" id="2793069"/>
    <lineage>
        <taxon>Bacteria</taxon>
        <taxon>Pseudomonadati</taxon>
        <taxon>Bacteroidota</taxon>
        <taxon>Sphingobacteriia</taxon>
        <taxon>Sphingobacteriales</taxon>
        <taxon>Sphingobacteriaceae</taxon>
        <taxon>Pedobacter</taxon>
    </lineage>
</organism>
<dbReference type="Gene3D" id="1.10.1370.10">
    <property type="entry name" value="Neurolysin, domain 3"/>
    <property type="match status" value="1"/>
</dbReference>
<evidence type="ECO:0000256" key="7">
    <source>
        <dbReference type="RuleBase" id="RU003435"/>
    </source>
</evidence>
<dbReference type="GO" id="GO:0004180">
    <property type="term" value="F:carboxypeptidase activity"/>
    <property type="evidence" value="ECO:0007669"/>
    <property type="project" value="UniProtKB-KW"/>
</dbReference>
<dbReference type="SUPFAM" id="SSF55486">
    <property type="entry name" value="Metalloproteases ('zincins'), catalytic domain"/>
    <property type="match status" value="1"/>
</dbReference>
<evidence type="ECO:0000313" key="9">
    <source>
        <dbReference type="EMBL" id="MBK0381394.1"/>
    </source>
</evidence>
<accession>A0ABS1BEU5</accession>
<name>A0ABS1BEU5_9SPHI</name>
<dbReference type="EC" id="3.4.15.5" evidence="9"/>
<keyword evidence="6 7" id="KW-0482">Metalloprotease</keyword>
<evidence type="ECO:0000256" key="1">
    <source>
        <dbReference type="ARBA" id="ARBA00006040"/>
    </source>
</evidence>
<gene>
    <name evidence="9" type="primary">dcp</name>
    <name evidence="9" type="ORF">I5M32_00350</name>
</gene>
<dbReference type="PROSITE" id="PS51257">
    <property type="entry name" value="PROKAR_LIPOPROTEIN"/>
    <property type="match status" value="1"/>
</dbReference>
<dbReference type="Gene3D" id="3.40.390.10">
    <property type="entry name" value="Collagenase (Catalytic Domain)"/>
    <property type="match status" value="1"/>
</dbReference>
<dbReference type="InterPro" id="IPR024077">
    <property type="entry name" value="Neurolysin/TOP_dom2"/>
</dbReference>
<evidence type="ECO:0000313" key="10">
    <source>
        <dbReference type="Proteomes" id="UP000660024"/>
    </source>
</evidence>
<comment type="cofactor">
    <cofactor evidence="7">
        <name>Zn(2+)</name>
        <dbReference type="ChEBI" id="CHEBI:29105"/>
    </cofactor>
    <text evidence="7">Binds 1 zinc ion.</text>
</comment>
<dbReference type="Pfam" id="PF01432">
    <property type="entry name" value="Peptidase_M3"/>
    <property type="match status" value="1"/>
</dbReference>
<dbReference type="NCBIfam" id="NF007624">
    <property type="entry name" value="PRK10280.1"/>
    <property type="match status" value="1"/>
</dbReference>
<evidence type="ECO:0000256" key="5">
    <source>
        <dbReference type="ARBA" id="ARBA00022833"/>
    </source>
</evidence>
<dbReference type="CDD" id="cd06456">
    <property type="entry name" value="M3A_DCP"/>
    <property type="match status" value="1"/>
</dbReference>
<keyword evidence="10" id="KW-1185">Reference proteome</keyword>
<sequence length="706" mass="79177">MKIVYGLIVAAVVVTSCNNNKNASADASDSTINPFFQKSSLAYEAPDFSKIKDADFKPAMEKGIAQQMQEIDSIANNSAAPTFDNTFIPLEKSGTLLHRVSNVFDLLTGANTNPTLQAVQEEMAPKLAALNDAIFLNKKLFVKVKAINDDLPNLKLDPESQKLVEYYYQKFVMAGSKLSDGQQDSLKKINGQIATLSAKFTNQLLAAAKDGALVVDHKEALAGLTDEAIKAAGNNPDHKGKFVLSLQNTTQQPPLKSLTDRDTRKKLFEASYNRAEKGDANDTRQTILDIANLRATRAKILGFDNYAAWNLQDQMAKTPEAVQKFLSGLVPAATAKAKQEAAEIQAVIDQQKAGFKLEPYDWNFYAEQVRKAKYDLDDNEVKPYFELNKVLQNGVFYAATQLYGITFKERKDLPVYQPDVRVFELFDKDQTSIGLFYCDYFKRDNKSGGAWMSNIVNQSALLGEKPVIYNVCNFTKPAAGQPALISFDDVTTMFHEFGHALHGFFASQKYPSLSGTNVARDFVEFPSQFNEHWAMEPSVFKNYAVNYKTGETMPQVLVDKIKKAAKFNQGYALTELLAAADLDQQWHTISASDKVTDVDKFETNALIKTHLNLNEVPPRYRSTYFLHIWGNGYAASYYAYLWTEMLDDDAYTWFTENGGLTRANGQRFRDMILSRGNTEDYNKMFADFRGHTPDITPMLRNRGLIK</sequence>
<comment type="caution">
    <text evidence="9">The sequence shown here is derived from an EMBL/GenBank/DDBJ whole genome shotgun (WGS) entry which is preliminary data.</text>
</comment>
<protein>
    <submittedName>
        <fullName evidence="9">Peptidyl-dipeptidase Dcp</fullName>
        <ecNumber evidence="9">3.4.15.5</ecNumber>
    </submittedName>
</protein>
<keyword evidence="2 7" id="KW-0645">Protease</keyword>
<keyword evidence="9" id="KW-0121">Carboxypeptidase</keyword>
<proteinExistence type="inferred from homology"/>
<dbReference type="PANTHER" id="PTHR43660">
    <property type="entry name" value="DIPEPTIDYL CARBOXYPEPTIDASE"/>
    <property type="match status" value="1"/>
</dbReference>
<dbReference type="EMBL" id="JAEHFY010000001">
    <property type="protein sequence ID" value="MBK0381394.1"/>
    <property type="molecule type" value="Genomic_DNA"/>
</dbReference>
<dbReference type="GO" id="GO:0008241">
    <property type="term" value="F:peptidyl-dipeptidase activity"/>
    <property type="evidence" value="ECO:0007669"/>
    <property type="project" value="UniProtKB-EC"/>
</dbReference>
<dbReference type="PANTHER" id="PTHR43660:SF1">
    <property type="entry name" value="DIPEPTIDYL CARBOXYPEPTIDASE"/>
    <property type="match status" value="1"/>
</dbReference>
<evidence type="ECO:0000256" key="2">
    <source>
        <dbReference type="ARBA" id="ARBA00022670"/>
    </source>
</evidence>
<evidence type="ECO:0000256" key="4">
    <source>
        <dbReference type="ARBA" id="ARBA00022801"/>
    </source>
</evidence>
<dbReference type="InterPro" id="IPR034005">
    <property type="entry name" value="M3A_DCP"/>
</dbReference>
<feature type="domain" description="Peptidase M3A/M3B catalytic" evidence="8">
    <location>
        <begin position="255"/>
        <end position="703"/>
    </location>
</feature>
<keyword evidence="3 7" id="KW-0479">Metal-binding</keyword>
<reference evidence="9 10" key="1">
    <citation type="submission" date="2020-12" db="EMBL/GenBank/DDBJ databases">
        <title>Bacterial novel species Pedobacter sp. SD-b isolated from soil.</title>
        <authorList>
            <person name="Jung H.-Y."/>
        </authorList>
    </citation>
    <scope>NUCLEOTIDE SEQUENCE [LARGE SCALE GENOMIC DNA]</scope>
    <source>
        <strain evidence="9 10">SD-b</strain>
    </source>
</reference>
<keyword evidence="5 7" id="KW-0862">Zinc</keyword>